<evidence type="ECO:0000313" key="1">
    <source>
        <dbReference type="EMBL" id="PSB35783.1"/>
    </source>
</evidence>
<dbReference type="EMBL" id="PVWK01000002">
    <property type="protein sequence ID" value="PSB35783.1"/>
    <property type="molecule type" value="Genomic_DNA"/>
</dbReference>
<evidence type="ECO:0000313" key="2">
    <source>
        <dbReference type="Proteomes" id="UP000239576"/>
    </source>
</evidence>
<accession>A0A2T1ESW0</accession>
<reference evidence="2" key="1">
    <citation type="submission" date="2018-02" db="EMBL/GenBank/DDBJ databases">
        <authorList>
            <person name="Moore K."/>
            <person name="Momper L."/>
        </authorList>
    </citation>
    <scope>NUCLEOTIDE SEQUENCE [LARGE SCALE GENOMIC DNA]</scope>
    <source>
        <strain evidence="2">ULC18</strain>
    </source>
</reference>
<keyword evidence="2" id="KW-1185">Reference proteome</keyword>
<gene>
    <name evidence="1" type="ORF">C7B82_00210</name>
</gene>
<comment type="caution">
    <text evidence="1">The sequence shown here is derived from an EMBL/GenBank/DDBJ whole genome shotgun (WGS) entry which is preliminary data.</text>
</comment>
<dbReference type="Proteomes" id="UP000239576">
    <property type="component" value="Unassembled WGS sequence"/>
</dbReference>
<protein>
    <submittedName>
        <fullName evidence="1">Uncharacterized protein</fullName>
    </submittedName>
</protein>
<dbReference type="AlphaFoldDB" id="A0A2T1ESW0"/>
<name>A0A2T1ESW0_9CYAN</name>
<sequence length="145" mass="16280">MDLARILKQLYSLYGLKLKQKRSKSLLLALLNSLADFDGALSEDAIELLDELKTRSHIFPPLYADVFALPHSATCVDLVDRITSLSQEQVATASYAFQIFRYYEQILRANPVDSSPQQKVAYESQVERVRVSVARTKAALDESLG</sequence>
<organism evidence="1 2">
    <name type="scientific">Stenomitos frigidus ULC18</name>
    <dbReference type="NCBI Taxonomy" id="2107698"/>
    <lineage>
        <taxon>Bacteria</taxon>
        <taxon>Bacillati</taxon>
        <taxon>Cyanobacteriota</taxon>
        <taxon>Cyanophyceae</taxon>
        <taxon>Leptolyngbyales</taxon>
        <taxon>Leptolyngbyaceae</taxon>
        <taxon>Stenomitos</taxon>
    </lineage>
</organism>
<reference evidence="1 2" key="2">
    <citation type="submission" date="2018-03" db="EMBL/GenBank/DDBJ databases">
        <title>The ancient ancestry and fast evolution of plastids.</title>
        <authorList>
            <person name="Moore K.R."/>
            <person name="Magnabosco C."/>
            <person name="Momper L."/>
            <person name="Gold D.A."/>
            <person name="Bosak T."/>
            <person name="Fournier G.P."/>
        </authorList>
    </citation>
    <scope>NUCLEOTIDE SEQUENCE [LARGE SCALE GENOMIC DNA]</scope>
    <source>
        <strain evidence="1 2">ULC18</strain>
    </source>
</reference>
<proteinExistence type="predicted"/>